<dbReference type="Gene3D" id="3.40.50.11440">
    <property type="match status" value="1"/>
</dbReference>
<dbReference type="AlphaFoldDB" id="A0A382S587"/>
<evidence type="ECO:0000313" key="1">
    <source>
        <dbReference type="EMBL" id="SVD04397.1"/>
    </source>
</evidence>
<reference evidence="1" key="1">
    <citation type="submission" date="2018-05" db="EMBL/GenBank/DDBJ databases">
        <authorList>
            <person name="Lanie J.A."/>
            <person name="Ng W.-L."/>
            <person name="Kazmierczak K.M."/>
            <person name="Andrzejewski T.M."/>
            <person name="Davidsen T.M."/>
            <person name="Wayne K.J."/>
            <person name="Tettelin H."/>
            <person name="Glass J.I."/>
            <person name="Rusch D."/>
            <person name="Podicherti R."/>
            <person name="Tsui H.-C.T."/>
            <person name="Winkler M.E."/>
        </authorList>
    </citation>
    <scope>NUCLEOTIDE SEQUENCE</scope>
</reference>
<dbReference type="EMBL" id="UINC01126119">
    <property type="protein sequence ID" value="SVD04397.1"/>
    <property type="molecule type" value="Genomic_DNA"/>
</dbReference>
<accession>A0A382S587</accession>
<protein>
    <submittedName>
        <fullName evidence="1">Uncharacterized protein</fullName>
    </submittedName>
</protein>
<name>A0A382S587_9ZZZZ</name>
<organism evidence="1">
    <name type="scientific">marine metagenome</name>
    <dbReference type="NCBI Taxonomy" id="408172"/>
    <lineage>
        <taxon>unclassified sequences</taxon>
        <taxon>metagenomes</taxon>
        <taxon>ecological metagenomes</taxon>
    </lineage>
</organism>
<feature type="non-terminal residue" evidence="1">
    <location>
        <position position="1"/>
    </location>
</feature>
<gene>
    <name evidence="1" type="ORF">METZ01_LOCUS357251</name>
</gene>
<sequence length="210" mass="22554">LIPGACGQQTIMLNHRHIHEGFRDHLSEVAKMAGVDYIVNPLLNERLDIVALVAGDTDAAFDYGCDLARNLYATETPDAFDIGIFNAFPKDTELCQAGLAMTALGGTKKNPFNENSTTVLCSASPEGLGWHSVLGPGTALRGKANPPLRRTLLFSPGVNKWDAISLFGEGVIFCKTWAEVLLELHKHHGVGAKVSVFPAGALQRPADADY</sequence>
<proteinExistence type="predicted"/>